<dbReference type="Gene3D" id="3.40.50.1820">
    <property type="entry name" value="alpha/beta hydrolase"/>
    <property type="match status" value="1"/>
</dbReference>
<keyword evidence="3" id="KW-0378">Hydrolase</keyword>
<gene>
    <name evidence="3" type="ORF">GCM10009601_07890</name>
</gene>
<comment type="caution">
    <text evidence="3">The sequence shown here is derived from an EMBL/GenBank/DDBJ whole genome shotgun (WGS) entry which is preliminary data.</text>
</comment>
<dbReference type="InterPro" id="IPR002925">
    <property type="entry name" value="Dienelactn_hydro"/>
</dbReference>
<dbReference type="RefSeq" id="WP_344010071.1">
    <property type="nucleotide sequence ID" value="NZ_BAAAIZ010000009.1"/>
</dbReference>
<proteinExistence type="inferred from homology"/>
<dbReference type="EMBL" id="BAAAIZ010000009">
    <property type="protein sequence ID" value="GAA1416316.1"/>
    <property type="molecule type" value="Genomic_DNA"/>
</dbReference>
<evidence type="ECO:0000313" key="3">
    <source>
        <dbReference type="EMBL" id="GAA1416316.1"/>
    </source>
</evidence>
<evidence type="ECO:0000256" key="1">
    <source>
        <dbReference type="ARBA" id="ARBA00008645"/>
    </source>
</evidence>
<keyword evidence="4" id="KW-1185">Reference proteome</keyword>
<evidence type="ECO:0000313" key="4">
    <source>
        <dbReference type="Proteomes" id="UP001500973"/>
    </source>
</evidence>
<dbReference type="GO" id="GO:0016787">
    <property type="term" value="F:hydrolase activity"/>
    <property type="evidence" value="ECO:0007669"/>
    <property type="project" value="UniProtKB-KW"/>
</dbReference>
<protein>
    <submittedName>
        <fullName evidence="3">Dienelactone hydrolase family protein</fullName>
    </submittedName>
</protein>
<comment type="similarity">
    <text evidence="1">Belongs to the AB hydrolase superfamily.</text>
</comment>
<evidence type="ECO:0000259" key="2">
    <source>
        <dbReference type="Pfam" id="PF01738"/>
    </source>
</evidence>
<organism evidence="3 4">
    <name type="scientific">Streptomyces thermospinosisporus</name>
    <dbReference type="NCBI Taxonomy" id="161482"/>
    <lineage>
        <taxon>Bacteria</taxon>
        <taxon>Bacillati</taxon>
        <taxon>Actinomycetota</taxon>
        <taxon>Actinomycetes</taxon>
        <taxon>Kitasatosporales</taxon>
        <taxon>Streptomycetaceae</taxon>
        <taxon>Streptomyces</taxon>
    </lineage>
</organism>
<dbReference type="SUPFAM" id="SSF53474">
    <property type="entry name" value="alpha/beta-Hydrolases"/>
    <property type="match status" value="1"/>
</dbReference>
<feature type="domain" description="Dienelactone hydrolase" evidence="2">
    <location>
        <begin position="22"/>
        <end position="209"/>
    </location>
</feature>
<dbReference type="Pfam" id="PF01738">
    <property type="entry name" value="DLH"/>
    <property type="match status" value="1"/>
</dbReference>
<dbReference type="Proteomes" id="UP001500973">
    <property type="component" value="Unassembled WGS sequence"/>
</dbReference>
<dbReference type="PANTHER" id="PTHR22946">
    <property type="entry name" value="DIENELACTONE HYDROLASE DOMAIN-CONTAINING PROTEIN-RELATED"/>
    <property type="match status" value="1"/>
</dbReference>
<accession>A0ABN1YK72</accession>
<name>A0ABN1YK72_9ACTN</name>
<dbReference type="InterPro" id="IPR029058">
    <property type="entry name" value="AB_hydrolase_fold"/>
</dbReference>
<sequence length="221" mass="23009">MLSETVTVPTQGPDQASLAGDLVLPEAPRGVVLFAHGSGSSRFSPRNRAVAAELQQAGLGTLLLDLLTEDEERDDLLTARHRFDIDLLAGRLAGTIDWLERRPDTADLPVGLFGASTGAAAALVAAAERPERVSAVVSRGGRPDLAGGALELVTAPVLLIVGGNDQTVLGLNREAAARLRATHEIHVVPGATHLFPEPGALEEVARAAAGWFGRWLAASDG</sequence>
<dbReference type="InterPro" id="IPR050261">
    <property type="entry name" value="FrsA_esterase"/>
</dbReference>
<reference evidence="3 4" key="1">
    <citation type="journal article" date="2019" name="Int. J. Syst. Evol. Microbiol.">
        <title>The Global Catalogue of Microorganisms (GCM) 10K type strain sequencing project: providing services to taxonomists for standard genome sequencing and annotation.</title>
        <authorList>
            <consortium name="The Broad Institute Genomics Platform"/>
            <consortium name="The Broad Institute Genome Sequencing Center for Infectious Disease"/>
            <person name="Wu L."/>
            <person name="Ma J."/>
        </authorList>
    </citation>
    <scope>NUCLEOTIDE SEQUENCE [LARGE SCALE GENOMIC DNA]</scope>
    <source>
        <strain evidence="3 4">JCM 11756</strain>
    </source>
</reference>